<dbReference type="SUPFAM" id="SSF56349">
    <property type="entry name" value="DNA breaking-rejoining enzymes"/>
    <property type="match status" value="1"/>
</dbReference>
<evidence type="ECO:0000259" key="3">
    <source>
        <dbReference type="Pfam" id="PF13102"/>
    </source>
</evidence>
<dbReference type="InterPro" id="IPR025269">
    <property type="entry name" value="SAM-like_dom"/>
</dbReference>
<dbReference type="Gene3D" id="1.10.443.10">
    <property type="entry name" value="Intergrase catalytic core"/>
    <property type="match status" value="1"/>
</dbReference>
<evidence type="ECO:0000256" key="1">
    <source>
        <dbReference type="ARBA" id="ARBA00023125"/>
    </source>
</evidence>
<dbReference type="InterPro" id="IPR050090">
    <property type="entry name" value="Tyrosine_recombinase_XerCD"/>
</dbReference>
<proteinExistence type="predicted"/>
<feature type="domain" description="Phage integrase SAM-like" evidence="3">
    <location>
        <begin position="171"/>
        <end position="259"/>
    </location>
</feature>
<dbReference type="PANTHER" id="PTHR30349">
    <property type="entry name" value="PHAGE INTEGRASE-RELATED"/>
    <property type="match status" value="1"/>
</dbReference>
<dbReference type="Gene3D" id="1.10.150.130">
    <property type="match status" value="1"/>
</dbReference>
<dbReference type="InterPro" id="IPR010998">
    <property type="entry name" value="Integrase_recombinase_N"/>
</dbReference>
<evidence type="ECO:0000313" key="4">
    <source>
        <dbReference type="EMBL" id="CDA73290.1"/>
    </source>
</evidence>
<sequence>MRTFAVVFAQKGHLKVTKMSGISPINKCIMEIEKTNKVTEMVKKDGKSNARGEKCLAKFTAANGNVYGSLTLDIRKAGDYSQPLPVAVRVCHAGQKAFLRLGKSYTMEEWLTLCDYEKSGRRIQLAERNDMKNLMDRVELMANQLISENNFSLRKLQDRFQGKKDDDSTIITVWDSYIQFKANEGKAGSARCSKDVRNRFVKDLGTDISFADINRDFILKWVKIMKKNGLSTTTIAIALRSLRTIINMCIANGLMKGDTKEMFKDTGYNKAQSRKHEFLDVATMRKLYDFWKADEAKDKDGNELFLGREKYAIFRDLGLFLFMYLGDGQNLADTLRLTYDELYYATRGKQLRFLRHKTRERNESASEVIFPVTPEIQEILNRYGNVPKLGRRVFPIMSELITPEQEIWVIQRYNRYIREHMAKVAKLLDMEQTPSPTWARHSFATNLNNSGVVPYKYISDSMGHSGGGDITSNYIGAYPLAKMLEYNHYLLNEKPKEVAPIVDKKALLEMLKGLSEEERMELMAGLSN</sequence>
<keyword evidence="1" id="KW-0238">DNA-binding</keyword>
<evidence type="ECO:0000313" key="5">
    <source>
        <dbReference type="Proteomes" id="UP000018362"/>
    </source>
</evidence>
<dbReference type="EMBL" id="CBCJ010000235">
    <property type="protein sequence ID" value="CDA73290.1"/>
    <property type="molecule type" value="Genomic_DNA"/>
</dbReference>
<dbReference type="PANTHER" id="PTHR30349:SF64">
    <property type="entry name" value="PROPHAGE INTEGRASE INTD-RELATED"/>
    <property type="match status" value="1"/>
</dbReference>
<keyword evidence="2" id="KW-0233">DNA recombination</keyword>
<dbReference type="GO" id="GO:0003677">
    <property type="term" value="F:DNA binding"/>
    <property type="evidence" value="ECO:0007669"/>
    <property type="project" value="UniProtKB-KW"/>
</dbReference>
<dbReference type="Pfam" id="PF13102">
    <property type="entry name" value="Phage_int_SAM_5"/>
    <property type="match status" value="1"/>
</dbReference>
<dbReference type="InterPro" id="IPR011010">
    <property type="entry name" value="DNA_brk_join_enz"/>
</dbReference>
<dbReference type="Proteomes" id="UP000018362">
    <property type="component" value="Unassembled WGS sequence"/>
</dbReference>
<protein>
    <recommendedName>
        <fullName evidence="3">Phage integrase SAM-like domain-containing protein</fullName>
    </recommendedName>
</protein>
<reference evidence="4" key="1">
    <citation type="submission" date="2012-11" db="EMBL/GenBank/DDBJ databases">
        <title>Dependencies among metagenomic species, viruses, plasmids and units of genetic variation.</title>
        <authorList>
            <person name="Nielsen H.B."/>
            <person name="Almeida M."/>
            <person name="Juncker A.S."/>
            <person name="Rasmussen S."/>
            <person name="Li J."/>
            <person name="Sunagawa S."/>
            <person name="Plichta D."/>
            <person name="Gautier L."/>
            <person name="Le Chatelier E."/>
            <person name="Peletier E."/>
            <person name="Bonde I."/>
            <person name="Nielsen T."/>
            <person name="Manichanh C."/>
            <person name="Arumugam M."/>
            <person name="Batto J."/>
            <person name="Santos M.B.Q.D."/>
            <person name="Blom N."/>
            <person name="Borruel N."/>
            <person name="Burgdorf K.S."/>
            <person name="Boumezbeur F."/>
            <person name="Casellas F."/>
            <person name="Dore J."/>
            <person name="Guarner F."/>
            <person name="Hansen T."/>
            <person name="Hildebrand F."/>
            <person name="Kaas R.S."/>
            <person name="Kennedy S."/>
            <person name="Kristiansen K."/>
            <person name="Kultima J.R."/>
            <person name="Leonard P."/>
            <person name="Levenez F."/>
            <person name="Lund O."/>
            <person name="Moumen B."/>
            <person name="Le Paslier D."/>
            <person name="Pons N."/>
            <person name="Pedersen O."/>
            <person name="Prifti E."/>
            <person name="Qin J."/>
            <person name="Raes J."/>
            <person name="Tap J."/>
            <person name="Tims S."/>
            <person name="Ussery D.W."/>
            <person name="Yamada T."/>
            <person name="MetaHit consortium"/>
            <person name="Renault P."/>
            <person name="Sicheritz-Ponten T."/>
            <person name="Bork P."/>
            <person name="Wang J."/>
            <person name="Brunak S."/>
            <person name="Ehrlich S.D."/>
        </authorList>
    </citation>
    <scope>NUCLEOTIDE SEQUENCE [LARGE SCALE GENOMIC DNA]</scope>
</reference>
<dbReference type="InterPro" id="IPR013762">
    <property type="entry name" value="Integrase-like_cat_sf"/>
</dbReference>
<dbReference type="GO" id="GO:0015074">
    <property type="term" value="P:DNA integration"/>
    <property type="evidence" value="ECO:0007669"/>
    <property type="project" value="InterPro"/>
</dbReference>
<dbReference type="GO" id="GO:0006310">
    <property type="term" value="P:DNA recombination"/>
    <property type="evidence" value="ECO:0007669"/>
    <property type="project" value="UniProtKB-KW"/>
</dbReference>
<name>R6CCE8_9BACT</name>
<accession>R6CCE8</accession>
<organism evidence="4 5">
    <name type="scientific">Phocaeicola coprocola CAG:162</name>
    <dbReference type="NCBI Taxonomy" id="1263040"/>
    <lineage>
        <taxon>Bacteria</taxon>
        <taxon>Pseudomonadati</taxon>
        <taxon>Bacteroidota</taxon>
        <taxon>Bacteroidia</taxon>
        <taxon>Bacteroidales</taxon>
        <taxon>Bacteroidaceae</taxon>
        <taxon>Phocaeicola</taxon>
    </lineage>
</organism>
<comment type="caution">
    <text evidence="4">The sequence shown here is derived from an EMBL/GenBank/DDBJ whole genome shotgun (WGS) entry which is preliminary data.</text>
</comment>
<evidence type="ECO:0000256" key="2">
    <source>
        <dbReference type="ARBA" id="ARBA00023172"/>
    </source>
</evidence>
<dbReference type="AlphaFoldDB" id="R6CCE8"/>
<gene>
    <name evidence="4" type="ORF">BN509_00872</name>
</gene>